<keyword evidence="7 12" id="KW-0798">TonB box</keyword>
<dbReference type="PROSITE" id="PS00430">
    <property type="entry name" value="TONB_DEPENDENT_REC_1"/>
    <property type="match status" value="1"/>
</dbReference>
<dbReference type="InterPro" id="IPR037066">
    <property type="entry name" value="Plug_dom_sf"/>
</dbReference>
<dbReference type="Pfam" id="PF00593">
    <property type="entry name" value="TonB_dep_Rec_b-barrel"/>
    <property type="match status" value="1"/>
</dbReference>
<organism evidence="17 18">
    <name type="scientific">Pelomonas aquatica</name>
    <dbReference type="NCBI Taxonomy" id="431058"/>
    <lineage>
        <taxon>Bacteria</taxon>
        <taxon>Pseudomonadati</taxon>
        <taxon>Pseudomonadota</taxon>
        <taxon>Betaproteobacteria</taxon>
        <taxon>Burkholderiales</taxon>
        <taxon>Sphaerotilaceae</taxon>
        <taxon>Roseateles</taxon>
    </lineage>
</organism>
<evidence type="ECO:0000313" key="18">
    <source>
        <dbReference type="Proteomes" id="UP001152766"/>
    </source>
</evidence>
<keyword evidence="4 11" id="KW-1134">Transmembrane beta strand</keyword>
<evidence type="ECO:0000256" key="1">
    <source>
        <dbReference type="ARBA" id="ARBA00004571"/>
    </source>
</evidence>
<dbReference type="Pfam" id="PF07715">
    <property type="entry name" value="Plug"/>
    <property type="match status" value="1"/>
</dbReference>
<sequence>MNPTPTRRASRSPIALASLLVLGTAAQAQALLAAAPAAVSLDSVIVTGTRSLGTKASESVSPISIVSADDLLQTGQRNVIDALARLEPSFVARALGGDYANIVRSATLRGQGPNQTLVLVNGKRRHTTAFIATSGGLTSGAAAVDLDQIPVSAIERIEVLRDGAAAQYGSDAIAGVINIILKSSPTEGSLDLSQGQFHGSDINPHGLGNGRTRTLAVSKGFRLDSRGFLDLSAEVRDKLHTNQTGPELRTTTIDPYASRIIGDAAYNLGALAFNAGKPLGDGLEAYAFGTFSTRSADSYQNQRLPNKPAFAPLVAAGIYTQGFEPREITAEQNRAASAGLRGSFASDGRWDASVTTGGDRIDLGIDNTVNVDLFKDTGKSPYSASIGQFSNRQTTANVDFSKPVDLGLARPLDLAAGAEFRQERYGIKAGDFTSTYKGGTQAFVGLTDYDAGTHDRSVFGAYVDATLRPAQGLQLGAALRSEHYNDFGSATTGKLSARWDADAAWALRGTISSGYRAPNLAEQYFSSTLVTPTFTYVQLQANSAAAKLAGAQALKPEKSDNLSFGLVANPSKDWQFTADAYQIRIKNRIVLKTGISGSPAAQAIAAAGIVAQPGTSAFYANYFANGIDTTSRGLDLAAQTRSDLGTLGFVKWSLAGNFQKLRIDQADPSFSQGVRSALTDSTPKHKLVATADYSLDGFNSTLRVTHYGQTSLWAPDGLTGGAPWHQEVVKPAFILDLEAGYELSNGLRLAIGANNLTNKRPERVPLATALPNGAQLLPAFSPYGINGAFYYASASWRL</sequence>
<keyword evidence="18" id="KW-1185">Reference proteome</keyword>
<evidence type="ECO:0000256" key="12">
    <source>
        <dbReference type="PROSITE-ProRule" id="PRU10143"/>
    </source>
</evidence>
<dbReference type="PANTHER" id="PTHR47234:SF3">
    <property type="entry name" value="SECRETIN_TONB SHORT N-TERMINAL DOMAIN-CONTAINING PROTEIN"/>
    <property type="match status" value="1"/>
</dbReference>
<reference evidence="17" key="1">
    <citation type="submission" date="2019-02" db="EMBL/GenBank/DDBJ databases">
        <title>Draft genome of the type strain Pelomonas aquatica CCUG 52575T.</title>
        <authorList>
            <person name="Gomila M."/>
            <person name="Lalucat J."/>
        </authorList>
    </citation>
    <scope>NUCLEOTIDE SEQUENCE</scope>
    <source>
        <strain evidence="17">CCUG 52575</strain>
    </source>
</reference>
<dbReference type="PROSITE" id="PS52016">
    <property type="entry name" value="TONB_DEPENDENT_REC_3"/>
    <property type="match status" value="1"/>
</dbReference>
<feature type="domain" description="TonB-dependent receptor-like beta-barrel" evidence="15">
    <location>
        <begin position="291"/>
        <end position="756"/>
    </location>
</feature>
<name>A0A9X4LK75_9BURK</name>
<evidence type="ECO:0000256" key="6">
    <source>
        <dbReference type="ARBA" id="ARBA00022729"/>
    </source>
</evidence>
<comment type="caution">
    <text evidence="17">The sequence shown here is derived from an EMBL/GenBank/DDBJ whole genome shotgun (WGS) entry which is preliminary data.</text>
</comment>
<evidence type="ECO:0000256" key="8">
    <source>
        <dbReference type="ARBA" id="ARBA00023136"/>
    </source>
</evidence>
<dbReference type="CDD" id="cd01347">
    <property type="entry name" value="ligand_gated_channel"/>
    <property type="match status" value="1"/>
</dbReference>
<keyword evidence="9 17" id="KW-0675">Receptor</keyword>
<keyword evidence="6 14" id="KW-0732">Signal</keyword>
<gene>
    <name evidence="17" type="ORF">EXJ73_08040</name>
</gene>
<dbReference type="Gene3D" id="2.170.130.10">
    <property type="entry name" value="TonB-dependent receptor, plug domain"/>
    <property type="match status" value="1"/>
</dbReference>
<dbReference type="RefSeq" id="WP_268148813.1">
    <property type="nucleotide sequence ID" value="NZ_JAPPUW010000005.1"/>
</dbReference>
<evidence type="ECO:0000256" key="13">
    <source>
        <dbReference type="RuleBase" id="RU003357"/>
    </source>
</evidence>
<evidence type="ECO:0000256" key="4">
    <source>
        <dbReference type="ARBA" id="ARBA00022452"/>
    </source>
</evidence>
<evidence type="ECO:0000256" key="2">
    <source>
        <dbReference type="ARBA" id="ARBA00009810"/>
    </source>
</evidence>
<evidence type="ECO:0000256" key="7">
    <source>
        <dbReference type="ARBA" id="ARBA00023077"/>
    </source>
</evidence>
<evidence type="ECO:0000313" key="17">
    <source>
        <dbReference type="EMBL" id="MDG0862420.1"/>
    </source>
</evidence>
<evidence type="ECO:0000256" key="10">
    <source>
        <dbReference type="ARBA" id="ARBA00023237"/>
    </source>
</evidence>
<feature type="domain" description="TonB-dependent receptor plug" evidence="16">
    <location>
        <begin position="57"/>
        <end position="176"/>
    </location>
</feature>
<dbReference type="InterPro" id="IPR036942">
    <property type="entry name" value="Beta-barrel_TonB_sf"/>
</dbReference>
<dbReference type="GO" id="GO:0009279">
    <property type="term" value="C:cell outer membrane"/>
    <property type="evidence" value="ECO:0007669"/>
    <property type="project" value="UniProtKB-SubCell"/>
</dbReference>
<feature type="chain" id="PRO_5040988232" evidence="14">
    <location>
        <begin position="31"/>
        <end position="798"/>
    </location>
</feature>
<dbReference type="InterPro" id="IPR000531">
    <property type="entry name" value="Beta-barrel_TonB"/>
</dbReference>
<dbReference type="PANTHER" id="PTHR47234">
    <property type="match status" value="1"/>
</dbReference>
<evidence type="ECO:0000256" key="14">
    <source>
        <dbReference type="SAM" id="SignalP"/>
    </source>
</evidence>
<keyword evidence="10 11" id="KW-0998">Cell outer membrane</keyword>
<keyword evidence="8 11" id="KW-0472">Membrane</keyword>
<keyword evidence="5 11" id="KW-0812">Transmembrane</keyword>
<dbReference type="InterPro" id="IPR010916">
    <property type="entry name" value="TonB_box_CS"/>
</dbReference>
<protein>
    <submittedName>
        <fullName evidence="17">TonB-dependent receptor</fullName>
    </submittedName>
</protein>
<feature type="short sequence motif" description="TonB box" evidence="12">
    <location>
        <begin position="43"/>
        <end position="49"/>
    </location>
</feature>
<dbReference type="EMBL" id="SGUG01000009">
    <property type="protein sequence ID" value="MDG0862420.1"/>
    <property type="molecule type" value="Genomic_DNA"/>
</dbReference>
<evidence type="ECO:0000256" key="9">
    <source>
        <dbReference type="ARBA" id="ARBA00023170"/>
    </source>
</evidence>
<evidence type="ECO:0000256" key="11">
    <source>
        <dbReference type="PROSITE-ProRule" id="PRU01360"/>
    </source>
</evidence>
<evidence type="ECO:0000256" key="3">
    <source>
        <dbReference type="ARBA" id="ARBA00022448"/>
    </source>
</evidence>
<dbReference type="InterPro" id="IPR012910">
    <property type="entry name" value="Plug_dom"/>
</dbReference>
<dbReference type="Gene3D" id="2.40.170.20">
    <property type="entry name" value="TonB-dependent receptor, beta-barrel domain"/>
    <property type="match status" value="1"/>
</dbReference>
<dbReference type="Proteomes" id="UP001152766">
    <property type="component" value="Unassembled WGS sequence"/>
</dbReference>
<evidence type="ECO:0000256" key="5">
    <source>
        <dbReference type="ARBA" id="ARBA00022692"/>
    </source>
</evidence>
<feature type="signal peptide" evidence="14">
    <location>
        <begin position="1"/>
        <end position="30"/>
    </location>
</feature>
<accession>A0A9X4LK75</accession>
<keyword evidence="3 11" id="KW-0813">Transport</keyword>
<evidence type="ECO:0000259" key="16">
    <source>
        <dbReference type="Pfam" id="PF07715"/>
    </source>
</evidence>
<comment type="subcellular location">
    <subcellularLocation>
        <location evidence="1 11">Cell outer membrane</location>
        <topology evidence="1 11">Multi-pass membrane protein</topology>
    </subcellularLocation>
</comment>
<dbReference type="AlphaFoldDB" id="A0A9X4LK75"/>
<dbReference type="SUPFAM" id="SSF56935">
    <property type="entry name" value="Porins"/>
    <property type="match status" value="1"/>
</dbReference>
<comment type="similarity">
    <text evidence="2 11 13">Belongs to the TonB-dependent receptor family.</text>
</comment>
<dbReference type="InterPro" id="IPR039426">
    <property type="entry name" value="TonB-dep_rcpt-like"/>
</dbReference>
<proteinExistence type="inferred from homology"/>
<evidence type="ECO:0000259" key="15">
    <source>
        <dbReference type="Pfam" id="PF00593"/>
    </source>
</evidence>